<name>A0A0F9XVN9_9ZZZZ</name>
<dbReference type="Gene3D" id="1.10.150.130">
    <property type="match status" value="1"/>
</dbReference>
<keyword evidence="4" id="KW-0233">DNA recombination</keyword>
<reference evidence="8" key="1">
    <citation type="journal article" date="2015" name="Nature">
        <title>Complex archaea that bridge the gap between prokaryotes and eukaryotes.</title>
        <authorList>
            <person name="Spang A."/>
            <person name="Saw J.H."/>
            <person name="Jorgensen S.L."/>
            <person name="Zaremba-Niedzwiedzka K."/>
            <person name="Martijn J."/>
            <person name="Lind A.E."/>
            <person name="van Eijk R."/>
            <person name="Schleper C."/>
            <person name="Guy L."/>
            <person name="Ettema T.J."/>
        </authorList>
    </citation>
    <scope>NUCLEOTIDE SEQUENCE</scope>
</reference>
<dbReference type="GO" id="GO:0044826">
    <property type="term" value="P:viral genome integration into host DNA"/>
    <property type="evidence" value="ECO:0007669"/>
    <property type="project" value="UniProtKB-KW"/>
</dbReference>
<evidence type="ECO:0000256" key="2">
    <source>
        <dbReference type="ARBA" id="ARBA00022908"/>
    </source>
</evidence>
<dbReference type="AlphaFoldDB" id="A0A0F9XVN9"/>
<keyword evidence="2" id="KW-0229">DNA integration</keyword>
<protein>
    <recommendedName>
        <fullName evidence="7">Tyr recombinase domain-containing protein</fullName>
    </recommendedName>
</protein>
<gene>
    <name evidence="8" type="ORF">LCGC14_0167000</name>
</gene>
<dbReference type="GO" id="GO:0015074">
    <property type="term" value="P:DNA integration"/>
    <property type="evidence" value="ECO:0007669"/>
    <property type="project" value="UniProtKB-KW"/>
</dbReference>
<evidence type="ECO:0000256" key="6">
    <source>
        <dbReference type="ARBA" id="ARBA00023296"/>
    </source>
</evidence>
<proteinExistence type="inferred from homology"/>
<keyword evidence="6" id="KW-1160">Virus entry into host cell</keyword>
<dbReference type="SUPFAM" id="SSF56349">
    <property type="entry name" value="DNA breaking-rejoining enzymes"/>
    <property type="match status" value="1"/>
</dbReference>
<dbReference type="InterPro" id="IPR013762">
    <property type="entry name" value="Integrase-like_cat_sf"/>
</dbReference>
<dbReference type="PANTHER" id="PTHR30629">
    <property type="entry name" value="PROPHAGE INTEGRASE"/>
    <property type="match status" value="1"/>
</dbReference>
<dbReference type="InterPro" id="IPR010998">
    <property type="entry name" value="Integrase_recombinase_N"/>
</dbReference>
<keyword evidence="3" id="KW-0238">DNA-binding</keyword>
<evidence type="ECO:0000256" key="4">
    <source>
        <dbReference type="ARBA" id="ARBA00023172"/>
    </source>
</evidence>
<dbReference type="PANTHER" id="PTHR30629:SF2">
    <property type="entry name" value="PROPHAGE INTEGRASE INTS-RELATED"/>
    <property type="match status" value="1"/>
</dbReference>
<dbReference type="GO" id="GO:0075713">
    <property type="term" value="P:establishment of integrated proviral latency"/>
    <property type="evidence" value="ECO:0007669"/>
    <property type="project" value="UniProtKB-KW"/>
</dbReference>
<evidence type="ECO:0000259" key="7">
    <source>
        <dbReference type="Pfam" id="PF00589"/>
    </source>
</evidence>
<dbReference type="GO" id="GO:0046718">
    <property type="term" value="P:symbiont entry into host cell"/>
    <property type="evidence" value="ECO:0007669"/>
    <property type="project" value="UniProtKB-KW"/>
</dbReference>
<dbReference type="EMBL" id="LAZR01000064">
    <property type="protein sequence ID" value="KKN96393.1"/>
    <property type="molecule type" value="Genomic_DNA"/>
</dbReference>
<dbReference type="Gene3D" id="1.10.443.10">
    <property type="entry name" value="Intergrase catalytic core"/>
    <property type="match status" value="1"/>
</dbReference>
<dbReference type="Pfam" id="PF00589">
    <property type="entry name" value="Phage_integrase"/>
    <property type="match status" value="1"/>
</dbReference>
<dbReference type="GO" id="GO:0006310">
    <property type="term" value="P:DNA recombination"/>
    <property type="evidence" value="ECO:0007669"/>
    <property type="project" value="UniProtKB-KW"/>
</dbReference>
<keyword evidence="5" id="KW-1179">Viral genome integration</keyword>
<evidence type="ECO:0000256" key="3">
    <source>
        <dbReference type="ARBA" id="ARBA00023125"/>
    </source>
</evidence>
<feature type="domain" description="Tyr recombinase" evidence="7">
    <location>
        <begin position="261"/>
        <end position="408"/>
    </location>
</feature>
<dbReference type="InterPro" id="IPR011010">
    <property type="entry name" value="DNA_brk_join_enz"/>
</dbReference>
<evidence type="ECO:0000256" key="1">
    <source>
        <dbReference type="ARBA" id="ARBA00008857"/>
    </source>
</evidence>
<dbReference type="InterPro" id="IPR002104">
    <property type="entry name" value="Integrase_catalytic"/>
</dbReference>
<evidence type="ECO:0000256" key="5">
    <source>
        <dbReference type="ARBA" id="ARBA00023195"/>
    </source>
</evidence>
<organism evidence="8">
    <name type="scientific">marine sediment metagenome</name>
    <dbReference type="NCBI Taxonomy" id="412755"/>
    <lineage>
        <taxon>unclassified sequences</taxon>
        <taxon>metagenomes</taxon>
        <taxon>ecological metagenomes</taxon>
    </lineage>
</organism>
<dbReference type="GO" id="GO:0003677">
    <property type="term" value="F:DNA binding"/>
    <property type="evidence" value="ECO:0007669"/>
    <property type="project" value="UniProtKB-KW"/>
</dbReference>
<accession>A0A0F9XVN9</accession>
<comment type="similarity">
    <text evidence="1">Belongs to the 'phage' integrase family.</text>
</comment>
<sequence length="470" mass="54112">MKTEKITNSQRRLVTNADIRALPKGKTVTESQAGRGTGATIFEARESGDIDAYFRVRMNGKSTKIKIGIFKRTDKKSGLTLKEIRDKARDLSAIAVKHGVVKKYLELQREAEELEVRERELAFSEALVAAGEENKTASFEELFIDYIDSLEGTRGIEYIKELRRVLNNELKRNHQIIMNKKANSITPRDIIEILQPIWDRNSKSMSGKVRAYLHTAFEFGLKNEHSLKRKKKSIYSLDSNPVSSIPKDHKTKAIKRSLNSKELNHFWHSFLKYESVDPVVKRFLLFLIATGGQRVMQVAREPWTSYDLRRGVLKTEHRKGKIEPRIHLVPLTERAIKLLQEAHSINPISKYPWSTNGKKPIDINTLSDAVNKWINSPLSVMDGEEFEKFTPRDLRRTCAQIMQFKGIPDLDSDILQSHGINGVVEDHYRNNPYAFMPKNWNTINAFEEALNDILNGKDLDKDEIYKFDFL</sequence>
<dbReference type="InterPro" id="IPR050808">
    <property type="entry name" value="Phage_Integrase"/>
</dbReference>
<evidence type="ECO:0000313" key="8">
    <source>
        <dbReference type="EMBL" id="KKN96393.1"/>
    </source>
</evidence>
<comment type="caution">
    <text evidence="8">The sequence shown here is derived from an EMBL/GenBank/DDBJ whole genome shotgun (WGS) entry which is preliminary data.</text>
</comment>